<keyword evidence="8" id="KW-0539">Nucleus</keyword>
<dbReference type="GO" id="GO:0005634">
    <property type="term" value="C:nucleus"/>
    <property type="evidence" value="ECO:0007669"/>
    <property type="project" value="UniProtKB-SubCell"/>
</dbReference>
<evidence type="ECO:0000256" key="4">
    <source>
        <dbReference type="ARBA" id="ARBA00009567"/>
    </source>
</evidence>
<dbReference type="PANTHER" id="PTHR15641">
    <property type="entry name" value="ELONGATOR COMPLEX PROTEIN 5"/>
    <property type="match status" value="1"/>
</dbReference>
<dbReference type="GO" id="GO:0002098">
    <property type="term" value="P:tRNA wobble uridine modification"/>
    <property type="evidence" value="ECO:0007669"/>
    <property type="project" value="InterPro"/>
</dbReference>
<dbReference type="STRING" id="147828.A0A4S2LNZ1"/>
<evidence type="ECO:0000256" key="7">
    <source>
        <dbReference type="ARBA" id="ARBA00022694"/>
    </source>
</evidence>
<comment type="subcellular location">
    <subcellularLocation>
        <location evidence="2">Cytoplasm</location>
    </subcellularLocation>
    <subcellularLocation>
        <location evidence="1">Nucleus</location>
    </subcellularLocation>
</comment>
<reference evidence="9 10" key="1">
    <citation type="journal article" date="2019" name="BMC Genomics">
        <title>New insights from Opisthorchis felineus genome: update on genomics of the epidemiologically important liver flukes.</title>
        <authorList>
            <person name="Ershov N.I."/>
            <person name="Mordvinov V.A."/>
            <person name="Prokhortchouk E.B."/>
            <person name="Pakharukova M.Y."/>
            <person name="Gunbin K.V."/>
            <person name="Ustyantsev K."/>
            <person name="Genaev M.A."/>
            <person name="Blinov A.G."/>
            <person name="Mazur A."/>
            <person name="Boulygina E."/>
            <person name="Tsygankova S."/>
            <person name="Khrameeva E."/>
            <person name="Chekanov N."/>
            <person name="Fan G."/>
            <person name="Xiao A."/>
            <person name="Zhang H."/>
            <person name="Xu X."/>
            <person name="Yang H."/>
            <person name="Solovyev V."/>
            <person name="Lee S.M."/>
            <person name="Liu X."/>
            <person name="Afonnikov D.A."/>
            <person name="Skryabin K.G."/>
        </authorList>
    </citation>
    <scope>NUCLEOTIDE SEQUENCE [LARGE SCALE GENOMIC DNA]</scope>
    <source>
        <strain evidence="9">AK-0245</strain>
        <tissue evidence="9">Whole organism</tissue>
    </source>
</reference>
<evidence type="ECO:0000313" key="10">
    <source>
        <dbReference type="Proteomes" id="UP000308267"/>
    </source>
</evidence>
<evidence type="ECO:0000313" key="9">
    <source>
        <dbReference type="EMBL" id="TGZ64826.1"/>
    </source>
</evidence>
<protein>
    <recommendedName>
        <fullName evidence="5">Elongator complex protein 5</fullName>
    </recommendedName>
</protein>
<dbReference type="InterPro" id="IPR019519">
    <property type="entry name" value="Elp5"/>
</dbReference>
<proteinExistence type="inferred from homology"/>
<dbReference type="Pfam" id="PF10483">
    <property type="entry name" value="Elong_Iki1"/>
    <property type="match status" value="1"/>
</dbReference>
<gene>
    <name evidence="9" type="ORF">CRM22_006136</name>
</gene>
<keyword evidence="10" id="KW-1185">Reference proteome</keyword>
<keyword evidence="7" id="KW-0819">tRNA processing</keyword>
<comment type="caution">
    <text evidence="9">The sequence shown here is derived from an EMBL/GenBank/DDBJ whole genome shotgun (WGS) entry which is preliminary data.</text>
</comment>
<evidence type="ECO:0000256" key="5">
    <source>
        <dbReference type="ARBA" id="ARBA00020264"/>
    </source>
</evidence>
<evidence type="ECO:0000256" key="8">
    <source>
        <dbReference type="ARBA" id="ARBA00023242"/>
    </source>
</evidence>
<dbReference type="UniPathway" id="UPA00988"/>
<dbReference type="EMBL" id="SJOL01006586">
    <property type="protein sequence ID" value="TGZ64826.1"/>
    <property type="molecule type" value="Genomic_DNA"/>
</dbReference>
<dbReference type="GO" id="GO:0005829">
    <property type="term" value="C:cytosol"/>
    <property type="evidence" value="ECO:0007669"/>
    <property type="project" value="TreeGrafter"/>
</dbReference>
<sequence length="322" mass="36368">MYKLHTPDLLSGKISSRFVALIGTSHPGSSTPLWNTLIHKQMQHRPCIIFTSGELNYSCLKGDCTNLYLLHTDDIDSSEGAFKKLRDIVSNRDDSQPVCLFIECVPWFFLDCPNDFEFGFYTRHVISLMFDLAIHPMVKRLTVVFNPIQSTTGAFLSYSSDICTTLEQCATSILRCGKPNCVASSPNECCVKLPLTVCHKRTVQYAFSHPADEQPSIVNKPALFEQLVVDIDVNLLEFVGFHRVVNDLDQSTTQRSQQQPEASFALQLTESERITRAQVALPYEFAQTELSSSHPVDDVQIHYQPDCFDDFDDEDPDDDLNI</sequence>
<comment type="similarity">
    <text evidence="4">Belongs to the ELP5 family.</text>
</comment>
<dbReference type="GO" id="GO:0033588">
    <property type="term" value="C:elongator holoenzyme complex"/>
    <property type="evidence" value="ECO:0007669"/>
    <property type="project" value="InterPro"/>
</dbReference>
<dbReference type="GO" id="GO:0000049">
    <property type="term" value="F:tRNA binding"/>
    <property type="evidence" value="ECO:0007669"/>
    <property type="project" value="TreeGrafter"/>
</dbReference>
<evidence type="ECO:0000256" key="6">
    <source>
        <dbReference type="ARBA" id="ARBA00022490"/>
    </source>
</evidence>
<dbReference type="AlphaFoldDB" id="A0A4S2LNZ1"/>
<keyword evidence="6" id="KW-0963">Cytoplasm</keyword>
<evidence type="ECO:0000256" key="3">
    <source>
        <dbReference type="ARBA" id="ARBA00005043"/>
    </source>
</evidence>
<evidence type="ECO:0000256" key="2">
    <source>
        <dbReference type="ARBA" id="ARBA00004496"/>
    </source>
</evidence>
<organism evidence="9 10">
    <name type="scientific">Opisthorchis felineus</name>
    <dbReference type="NCBI Taxonomy" id="147828"/>
    <lineage>
        <taxon>Eukaryota</taxon>
        <taxon>Metazoa</taxon>
        <taxon>Spiralia</taxon>
        <taxon>Lophotrochozoa</taxon>
        <taxon>Platyhelminthes</taxon>
        <taxon>Trematoda</taxon>
        <taxon>Digenea</taxon>
        <taxon>Opisthorchiida</taxon>
        <taxon>Opisthorchiata</taxon>
        <taxon>Opisthorchiidae</taxon>
        <taxon>Opisthorchis</taxon>
    </lineage>
</organism>
<evidence type="ECO:0000256" key="1">
    <source>
        <dbReference type="ARBA" id="ARBA00004123"/>
    </source>
</evidence>
<comment type="pathway">
    <text evidence="3">tRNA modification; 5-methoxycarbonylmethyl-2-thiouridine-tRNA biosynthesis.</text>
</comment>
<name>A0A4S2LNZ1_OPIFE</name>
<accession>A0A4S2LNZ1</accession>
<dbReference type="PANTHER" id="PTHR15641:SF1">
    <property type="entry name" value="ELONGATOR COMPLEX PROTEIN 5"/>
    <property type="match status" value="1"/>
</dbReference>
<dbReference type="Proteomes" id="UP000308267">
    <property type="component" value="Unassembled WGS sequence"/>
</dbReference>